<dbReference type="InterPro" id="IPR017441">
    <property type="entry name" value="Protein_kinase_ATP_BS"/>
</dbReference>
<dbReference type="STRING" id="1071380.I2H0B8"/>
<feature type="compositionally biased region" description="Polar residues" evidence="7">
    <location>
        <begin position="1"/>
        <end position="20"/>
    </location>
</feature>
<evidence type="ECO:0000256" key="3">
    <source>
        <dbReference type="ARBA" id="ARBA00022741"/>
    </source>
</evidence>
<dbReference type="RefSeq" id="XP_004179339.1">
    <property type="nucleotide sequence ID" value="XM_004179291.1"/>
</dbReference>
<feature type="region of interest" description="Disordered" evidence="7">
    <location>
        <begin position="213"/>
        <end position="243"/>
    </location>
</feature>
<evidence type="ECO:0000256" key="5">
    <source>
        <dbReference type="ARBA" id="ARBA00022840"/>
    </source>
</evidence>
<dbReference type="CDD" id="cd14134">
    <property type="entry name" value="PKc_CLK"/>
    <property type="match status" value="1"/>
</dbReference>
<feature type="domain" description="Protein kinase" evidence="8">
    <location>
        <begin position="301"/>
        <end position="698"/>
    </location>
</feature>
<keyword evidence="3 6" id="KW-0547">Nucleotide-binding</keyword>
<evidence type="ECO:0000256" key="6">
    <source>
        <dbReference type="PROSITE-ProRule" id="PRU10141"/>
    </source>
</evidence>
<evidence type="ECO:0000259" key="8">
    <source>
        <dbReference type="PROSITE" id="PS50011"/>
    </source>
</evidence>
<dbReference type="PROSITE" id="PS00107">
    <property type="entry name" value="PROTEIN_KINASE_ATP"/>
    <property type="match status" value="1"/>
</dbReference>
<feature type="compositionally biased region" description="Polar residues" evidence="7">
    <location>
        <begin position="29"/>
        <end position="42"/>
    </location>
</feature>
<organism evidence="9 10">
    <name type="scientific">Henningerozyma blattae (strain ATCC 34711 / CBS 6284 / DSM 70876 / NBRC 10599 / NRRL Y-10934 / UCD 77-7)</name>
    <name type="common">Yeast</name>
    <name type="synonym">Tetrapisispora blattae</name>
    <dbReference type="NCBI Taxonomy" id="1071380"/>
    <lineage>
        <taxon>Eukaryota</taxon>
        <taxon>Fungi</taxon>
        <taxon>Dikarya</taxon>
        <taxon>Ascomycota</taxon>
        <taxon>Saccharomycotina</taxon>
        <taxon>Saccharomycetes</taxon>
        <taxon>Saccharomycetales</taxon>
        <taxon>Saccharomycetaceae</taxon>
        <taxon>Henningerozyma</taxon>
    </lineage>
</organism>
<dbReference type="Proteomes" id="UP000002866">
    <property type="component" value="Chromosome 2"/>
</dbReference>
<evidence type="ECO:0000256" key="4">
    <source>
        <dbReference type="ARBA" id="ARBA00022777"/>
    </source>
</evidence>
<sequence>MRPTLANPSANANTISNPSRINPPFNRPIYTSQASPRDSPASSMDIDKKEVETFEEEEEELGESRDSPSSSSSSSDDVIFIKEQQIHSTSPSVNTTYYTPLPDNYSYTLPSSYRKQRTISLPQLPFSRLAYETANYMSPRVERDDDLIHLTGSSSKTLSGNRSVNLKLLQTPVPDITVLESMPLTSANSNSVSPMSITNASTNAMSNTTAYYSGSNSAASTNSSGSSSSSSSNTTTGGVSNVITKKSSLKKNSLKRIKNPPKLTSKLIIGKKQRTIKDNFKTDKDGHYIYKQNDTLANNKYIVKALLGQGTFGKVLKCLVNEQGEPHYVAIKVIKSIDRYREAAKTELRILKAILTNDPQGIYQCLLLKDCFDYKNHVCFITELYGRSIYDFMCSNGIARFPGSHVQAIARQLIRSICFLHDLGIIHTDLKPENILLIDESTIDYPLPPNVLNSISLRRKTASNGKRKILTNPEIKLIDFGSAIFHDEYHPPIISTRHYRAPEIVLGLGWSYPCDVWSIGCVLVELVTGESLYPIHENLEHMAMMERVNGLPFPPKLIDKMFFKIKNKLGNLPADLNSTVVKHFNDDTLQLQWPEKNSKGQYITSEKSMHRVMDGCSRLDLHISNKLKLDYGDAFNINWNLSPDKNWNLITCNLQTSSSLDKETFLFWYWFLDLSRKLFEFDPTKRITAKDALNHPWFGLGILDQGIAIYEQRA</sequence>
<dbReference type="InterPro" id="IPR051175">
    <property type="entry name" value="CLK_kinases"/>
</dbReference>
<name>I2H0B8_HENB6</name>
<feature type="region of interest" description="Disordered" evidence="7">
    <location>
        <begin position="1"/>
        <end position="76"/>
    </location>
</feature>
<keyword evidence="2" id="KW-0808">Transferase</keyword>
<dbReference type="GO" id="GO:0043484">
    <property type="term" value="P:regulation of RNA splicing"/>
    <property type="evidence" value="ECO:0007669"/>
    <property type="project" value="TreeGrafter"/>
</dbReference>
<dbReference type="InterPro" id="IPR008271">
    <property type="entry name" value="Ser/Thr_kinase_AS"/>
</dbReference>
<dbReference type="GeneID" id="14494385"/>
<dbReference type="GO" id="GO:0005634">
    <property type="term" value="C:nucleus"/>
    <property type="evidence" value="ECO:0007669"/>
    <property type="project" value="EnsemblFungi"/>
</dbReference>
<gene>
    <name evidence="9" type="primary">TBLA0B10030</name>
    <name evidence="9" type="ORF">TBLA_0B10030</name>
</gene>
<dbReference type="InParanoid" id="I2H0B8"/>
<dbReference type="Pfam" id="PF00069">
    <property type="entry name" value="Pkinase"/>
    <property type="match status" value="1"/>
</dbReference>
<dbReference type="InterPro" id="IPR011009">
    <property type="entry name" value="Kinase-like_dom_sf"/>
</dbReference>
<dbReference type="SUPFAM" id="SSF56112">
    <property type="entry name" value="Protein kinase-like (PK-like)"/>
    <property type="match status" value="1"/>
</dbReference>
<dbReference type="FunCoup" id="I2H0B8">
    <property type="interactions" value="804"/>
</dbReference>
<dbReference type="SMART" id="SM00220">
    <property type="entry name" value="S_TKc"/>
    <property type="match status" value="1"/>
</dbReference>
<dbReference type="eggNOG" id="KOG0671">
    <property type="taxonomic scope" value="Eukaryota"/>
</dbReference>
<dbReference type="PANTHER" id="PTHR45646">
    <property type="entry name" value="SERINE/THREONINE-PROTEIN KINASE DOA-RELATED"/>
    <property type="match status" value="1"/>
</dbReference>
<dbReference type="Gene3D" id="1.10.510.10">
    <property type="entry name" value="Transferase(Phosphotransferase) domain 1"/>
    <property type="match status" value="2"/>
</dbReference>
<dbReference type="PANTHER" id="PTHR45646:SF11">
    <property type="entry name" value="SERINE_THREONINE-PROTEIN KINASE DOA"/>
    <property type="match status" value="1"/>
</dbReference>
<keyword evidence="10" id="KW-1185">Reference proteome</keyword>
<proteinExistence type="predicted"/>
<dbReference type="OMA" id="YKNHICL"/>
<dbReference type="GO" id="GO:0016480">
    <property type="term" value="P:negative regulation of transcription by RNA polymerase III"/>
    <property type="evidence" value="ECO:0007669"/>
    <property type="project" value="EnsemblFungi"/>
</dbReference>
<dbReference type="EMBL" id="HE806317">
    <property type="protein sequence ID" value="CCH59820.1"/>
    <property type="molecule type" value="Genomic_DNA"/>
</dbReference>
<evidence type="ECO:0000256" key="7">
    <source>
        <dbReference type="SAM" id="MobiDB-lite"/>
    </source>
</evidence>
<dbReference type="GO" id="GO:0004674">
    <property type="term" value="F:protein serine/threonine kinase activity"/>
    <property type="evidence" value="ECO:0007669"/>
    <property type="project" value="UniProtKB-KW"/>
</dbReference>
<dbReference type="InterPro" id="IPR000719">
    <property type="entry name" value="Prot_kinase_dom"/>
</dbReference>
<evidence type="ECO:0000313" key="9">
    <source>
        <dbReference type="EMBL" id="CCH59820.1"/>
    </source>
</evidence>
<evidence type="ECO:0000256" key="2">
    <source>
        <dbReference type="ARBA" id="ARBA00022679"/>
    </source>
</evidence>
<accession>I2H0B8</accession>
<dbReference type="PROSITE" id="PS50011">
    <property type="entry name" value="PROTEIN_KINASE_DOM"/>
    <property type="match status" value="1"/>
</dbReference>
<dbReference type="GO" id="GO:0004713">
    <property type="term" value="F:protein tyrosine kinase activity"/>
    <property type="evidence" value="ECO:0007669"/>
    <property type="project" value="EnsemblFungi"/>
</dbReference>
<keyword evidence="5 6" id="KW-0067">ATP-binding</keyword>
<keyword evidence="4" id="KW-0418">Kinase</keyword>
<evidence type="ECO:0000313" key="10">
    <source>
        <dbReference type="Proteomes" id="UP000002866"/>
    </source>
</evidence>
<feature type="compositionally biased region" description="Low complexity" evidence="7">
    <location>
        <begin position="67"/>
        <end position="76"/>
    </location>
</feature>
<dbReference type="HOGENOM" id="CLU_000288_5_8_1"/>
<feature type="binding site" evidence="6">
    <location>
        <position position="332"/>
    </location>
    <ligand>
        <name>ATP</name>
        <dbReference type="ChEBI" id="CHEBI:30616"/>
    </ligand>
</feature>
<dbReference type="Gene3D" id="3.30.200.20">
    <property type="entry name" value="Phosphorylase Kinase, domain 1"/>
    <property type="match status" value="1"/>
</dbReference>
<dbReference type="AlphaFoldDB" id="I2H0B8"/>
<keyword evidence="1" id="KW-0723">Serine/threonine-protein kinase</keyword>
<protein>
    <recommendedName>
        <fullName evidence="8">Protein kinase domain-containing protein</fullName>
    </recommendedName>
</protein>
<dbReference type="KEGG" id="tbl:TBLA_0B10030"/>
<evidence type="ECO:0000256" key="1">
    <source>
        <dbReference type="ARBA" id="ARBA00022527"/>
    </source>
</evidence>
<dbReference type="OrthoDB" id="283111at2759"/>
<dbReference type="PROSITE" id="PS00108">
    <property type="entry name" value="PROTEIN_KINASE_ST"/>
    <property type="match status" value="1"/>
</dbReference>
<dbReference type="GO" id="GO:0005737">
    <property type="term" value="C:cytoplasm"/>
    <property type="evidence" value="ECO:0007669"/>
    <property type="project" value="EnsemblFungi"/>
</dbReference>
<dbReference type="GO" id="GO:0005524">
    <property type="term" value="F:ATP binding"/>
    <property type="evidence" value="ECO:0007669"/>
    <property type="project" value="UniProtKB-UniRule"/>
</dbReference>
<reference evidence="9 10" key="1">
    <citation type="journal article" date="2011" name="Proc. Natl. Acad. Sci. U.S.A.">
        <title>Evolutionary erosion of yeast sex chromosomes by mating-type switching accidents.</title>
        <authorList>
            <person name="Gordon J.L."/>
            <person name="Armisen D."/>
            <person name="Proux-Wera E."/>
            <person name="Oheigeartaigh S.S."/>
            <person name="Byrne K.P."/>
            <person name="Wolfe K.H."/>
        </authorList>
    </citation>
    <scope>NUCLEOTIDE SEQUENCE [LARGE SCALE GENOMIC DNA]</scope>
    <source>
        <strain evidence="10">ATCC 34711 / CBS 6284 / DSM 70876 / NBRC 10599 / NRRL Y-10934 / UCD 77-7</strain>
    </source>
</reference>